<dbReference type="eggNOG" id="COG2327">
    <property type="taxonomic scope" value="Bacteria"/>
</dbReference>
<organism evidence="2 3">
    <name type="scientific">Saccharophagus degradans (strain 2-40 / ATCC 43961 / DSM 17024)</name>
    <dbReference type="NCBI Taxonomy" id="203122"/>
    <lineage>
        <taxon>Bacteria</taxon>
        <taxon>Pseudomonadati</taxon>
        <taxon>Pseudomonadota</taxon>
        <taxon>Gammaproteobacteria</taxon>
        <taxon>Cellvibrionales</taxon>
        <taxon>Cellvibrionaceae</taxon>
        <taxon>Saccharophagus</taxon>
    </lineage>
</organism>
<dbReference type="PANTHER" id="PTHR36836:SF1">
    <property type="entry name" value="COLANIC ACID BIOSYNTHESIS PROTEIN WCAK"/>
    <property type="match status" value="1"/>
</dbReference>
<keyword evidence="2" id="KW-0808">Transferase</keyword>
<sequence>MTTYLNGYYGMLNSGDDALMQATAWGAEKYLGAKDFLISTPRPITLADNKKVAATLTSKQMFKGENRIRQYFASAKSNQIVFGGGSVLHNSHDINQKRHFIKLSNKNNALALGVGLGPFASSDAEQACAKFLLECEYVGVRDKASFDMAKSLAPEANVALTFDLAPLLLLNESVSFSTEDRSGVCFCLCPSERLKNNLAAENARLQQIANAIISVYRQTGEPITMLDFNGHATLGDEQVHRALMALLPSNIPVKHVAYNPNPLQVMQLLAGFKCVVGMRLHASILAYLVNTPVVSLNYHSKCKGWCEQIGLAEHLQFDTGDIDAAQLAGAICLGLSTGFTAPTLPVENAIAKSLKNWRA</sequence>
<evidence type="ECO:0000313" key="3">
    <source>
        <dbReference type="Proteomes" id="UP000001947"/>
    </source>
</evidence>
<evidence type="ECO:0000259" key="1">
    <source>
        <dbReference type="Pfam" id="PF04230"/>
    </source>
</evidence>
<accession>Q21E32</accession>
<reference evidence="2 3" key="1">
    <citation type="journal article" date="2008" name="PLoS Genet.">
        <title>Complete genome sequence of the complex carbohydrate-degrading marine bacterium, Saccharophagus degradans strain 2-40 T.</title>
        <authorList>
            <person name="Weiner R.M."/>
            <person name="Taylor L.E.II."/>
            <person name="Henrissat B."/>
            <person name="Hauser L."/>
            <person name="Land M."/>
            <person name="Coutinho P.M."/>
            <person name="Rancurel C."/>
            <person name="Saunders E.H."/>
            <person name="Longmire A.G."/>
            <person name="Zhang H."/>
            <person name="Bayer E.A."/>
            <person name="Gilbert H.J."/>
            <person name="Larimer F."/>
            <person name="Zhulin I.B."/>
            <person name="Ekborg N.A."/>
            <person name="Lamed R."/>
            <person name="Richardson P.M."/>
            <person name="Borovok I."/>
            <person name="Hutcheson S."/>
        </authorList>
    </citation>
    <scope>NUCLEOTIDE SEQUENCE [LARGE SCALE GENOMIC DNA]</scope>
    <source>
        <strain evidence="3">2-40 / ATCC 43961 / DSM 17024</strain>
    </source>
</reference>
<feature type="domain" description="Polysaccharide pyruvyl transferase" evidence="1">
    <location>
        <begin position="13"/>
        <end position="300"/>
    </location>
</feature>
<dbReference type="EMBL" id="CP000282">
    <property type="protein sequence ID" value="ABD83047.1"/>
    <property type="molecule type" value="Genomic_DNA"/>
</dbReference>
<dbReference type="KEGG" id="sde:Sde_3792"/>
<protein>
    <submittedName>
        <fullName evidence="2">Polysaccharide pyruvyl transferase</fullName>
    </submittedName>
</protein>
<evidence type="ECO:0000313" key="2">
    <source>
        <dbReference type="EMBL" id="ABD83047.1"/>
    </source>
</evidence>
<dbReference type="AlphaFoldDB" id="Q21E32"/>
<dbReference type="Proteomes" id="UP000001947">
    <property type="component" value="Chromosome"/>
</dbReference>
<dbReference type="PANTHER" id="PTHR36836">
    <property type="entry name" value="COLANIC ACID BIOSYNTHESIS PROTEIN WCAK"/>
    <property type="match status" value="1"/>
</dbReference>
<dbReference type="GeneID" id="98615395"/>
<dbReference type="OrthoDB" id="3199616at2"/>
<dbReference type="STRING" id="203122.Sde_3792"/>
<dbReference type="GO" id="GO:0016740">
    <property type="term" value="F:transferase activity"/>
    <property type="evidence" value="ECO:0007669"/>
    <property type="project" value="UniProtKB-KW"/>
</dbReference>
<dbReference type="HOGENOM" id="CLU_749349_0_0_6"/>
<proteinExistence type="predicted"/>
<dbReference type="Pfam" id="PF04230">
    <property type="entry name" value="PS_pyruv_trans"/>
    <property type="match status" value="1"/>
</dbReference>
<dbReference type="RefSeq" id="WP_011470262.1">
    <property type="nucleotide sequence ID" value="NC_007912.1"/>
</dbReference>
<dbReference type="InterPro" id="IPR007345">
    <property type="entry name" value="Polysacch_pyruvyl_Trfase"/>
</dbReference>
<keyword evidence="3" id="KW-1185">Reference proteome</keyword>
<name>Q21E32_SACD2</name>
<gene>
    <name evidence="2" type="ordered locus">Sde_3792</name>
</gene>